<dbReference type="AlphaFoldDB" id="A0A143PW74"/>
<sequence>MTPNLLDVVVLNCDLPAHGLRRGDLGAVVDAPGPGAIVVEFVAASGRTQALVTLAPADVRAVADDDLVAVRSAAPKAS</sequence>
<dbReference type="KEGG" id="abac:LuPra_06229"/>
<protein>
    <recommendedName>
        <fullName evidence="3">DUF4926 domain-containing protein</fullName>
    </recommendedName>
</protein>
<dbReference type="EMBL" id="CP015136">
    <property type="protein sequence ID" value="AMY12945.1"/>
    <property type="molecule type" value="Genomic_DNA"/>
</dbReference>
<dbReference type="InterPro" id="IPR032568">
    <property type="entry name" value="DUF4926"/>
</dbReference>
<proteinExistence type="predicted"/>
<organism evidence="1 2">
    <name type="scientific">Luteitalea pratensis</name>
    <dbReference type="NCBI Taxonomy" id="1855912"/>
    <lineage>
        <taxon>Bacteria</taxon>
        <taxon>Pseudomonadati</taxon>
        <taxon>Acidobacteriota</taxon>
        <taxon>Vicinamibacteria</taxon>
        <taxon>Vicinamibacterales</taxon>
        <taxon>Vicinamibacteraceae</taxon>
        <taxon>Luteitalea</taxon>
    </lineage>
</organism>
<gene>
    <name evidence="1" type="ORF">LuPra_06229</name>
</gene>
<dbReference type="Pfam" id="PF16277">
    <property type="entry name" value="DUF4926"/>
    <property type="match status" value="1"/>
</dbReference>
<evidence type="ECO:0000313" key="2">
    <source>
        <dbReference type="Proteomes" id="UP000076079"/>
    </source>
</evidence>
<dbReference type="RefSeq" id="WP_110174357.1">
    <property type="nucleotide sequence ID" value="NZ_CP015136.1"/>
</dbReference>
<accession>A0A143PW74</accession>
<dbReference type="OrthoDB" id="983005at2"/>
<evidence type="ECO:0000313" key="1">
    <source>
        <dbReference type="EMBL" id="AMY12945.1"/>
    </source>
</evidence>
<dbReference type="Proteomes" id="UP000076079">
    <property type="component" value="Chromosome"/>
</dbReference>
<keyword evidence="2" id="KW-1185">Reference proteome</keyword>
<reference evidence="1 2" key="1">
    <citation type="journal article" date="2016" name="Genome Announc.">
        <title>First Complete Genome Sequence of a Subdivision 6 Acidobacterium Strain.</title>
        <authorList>
            <person name="Huang S."/>
            <person name="Vieira S."/>
            <person name="Bunk B."/>
            <person name="Riedel T."/>
            <person name="Sproer C."/>
            <person name="Overmann J."/>
        </authorList>
    </citation>
    <scope>NUCLEOTIDE SEQUENCE [LARGE SCALE GENOMIC DNA]</scope>
    <source>
        <strain evidence="2">DSM 100886 HEG_-6_39</strain>
    </source>
</reference>
<name>A0A143PW74_LUTPR</name>
<evidence type="ECO:0008006" key="3">
    <source>
        <dbReference type="Google" id="ProtNLM"/>
    </source>
</evidence>
<reference evidence="2" key="2">
    <citation type="submission" date="2016-04" db="EMBL/GenBank/DDBJ databases">
        <title>First Complete Genome Sequence of a Subdivision 6 Acidobacterium.</title>
        <authorList>
            <person name="Huang S."/>
            <person name="Vieira S."/>
            <person name="Bunk B."/>
            <person name="Riedel T."/>
            <person name="Sproeer C."/>
            <person name="Overmann J."/>
        </authorList>
    </citation>
    <scope>NUCLEOTIDE SEQUENCE [LARGE SCALE GENOMIC DNA]</scope>
    <source>
        <strain evidence="2">DSM 100886 HEG_-6_39</strain>
    </source>
</reference>
<dbReference type="STRING" id="1855912.LuPra_06229"/>